<comment type="similarity">
    <text evidence="2">Belongs to the G-protein coupled receptor 4 family.</text>
</comment>
<sequence>YPLFSVLAFLGFFLVLIPLPWHLQAWNSGTCFYMMWASLACLNQFVNSLVWADDSINRAPVWCDISS</sequence>
<dbReference type="GO" id="GO:0000750">
    <property type="term" value="P:pheromone-dependent signal transduction involved in conjugation with cellular fusion"/>
    <property type="evidence" value="ECO:0007669"/>
    <property type="project" value="TreeGrafter"/>
</dbReference>
<gene>
    <name evidence="11" type="ORF">DFH08DRAFT_643871</name>
</gene>
<keyword evidence="12" id="KW-1185">Reference proteome</keyword>
<dbReference type="GO" id="GO:0005886">
    <property type="term" value="C:plasma membrane"/>
    <property type="evidence" value="ECO:0007669"/>
    <property type="project" value="TreeGrafter"/>
</dbReference>
<evidence type="ECO:0000256" key="9">
    <source>
        <dbReference type="ARBA" id="ARBA00023224"/>
    </source>
</evidence>
<dbReference type="AlphaFoldDB" id="A0AAD7EV49"/>
<accession>A0AAD7EV49</accession>
<reference evidence="11" key="1">
    <citation type="submission" date="2023-03" db="EMBL/GenBank/DDBJ databases">
        <title>Massive genome expansion in bonnet fungi (Mycena s.s.) driven by repeated elements and novel gene families across ecological guilds.</title>
        <authorList>
            <consortium name="Lawrence Berkeley National Laboratory"/>
            <person name="Harder C.B."/>
            <person name="Miyauchi S."/>
            <person name="Viragh M."/>
            <person name="Kuo A."/>
            <person name="Thoen E."/>
            <person name="Andreopoulos B."/>
            <person name="Lu D."/>
            <person name="Skrede I."/>
            <person name="Drula E."/>
            <person name="Henrissat B."/>
            <person name="Morin E."/>
            <person name="Kohler A."/>
            <person name="Barry K."/>
            <person name="LaButti K."/>
            <person name="Morin E."/>
            <person name="Salamov A."/>
            <person name="Lipzen A."/>
            <person name="Mereny Z."/>
            <person name="Hegedus B."/>
            <person name="Baldrian P."/>
            <person name="Stursova M."/>
            <person name="Weitz H."/>
            <person name="Taylor A."/>
            <person name="Grigoriev I.V."/>
            <person name="Nagy L.G."/>
            <person name="Martin F."/>
            <person name="Kauserud H."/>
        </authorList>
    </citation>
    <scope>NUCLEOTIDE SEQUENCE</scope>
    <source>
        <strain evidence="11">CBHHK002</strain>
    </source>
</reference>
<proteinExistence type="inferred from homology"/>
<keyword evidence="7" id="KW-0472">Membrane</keyword>
<feature type="chain" id="PRO_5041971864" evidence="10">
    <location>
        <begin position="26"/>
        <end position="67"/>
    </location>
</feature>
<organism evidence="11 12">
    <name type="scientific">Mycena albidolilacea</name>
    <dbReference type="NCBI Taxonomy" id="1033008"/>
    <lineage>
        <taxon>Eukaryota</taxon>
        <taxon>Fungi</taxon>
        <taxon>Dikarya</taxon>
        <taxon>Basidiomycota</taxon>
        <taxon>Agaricomycotina</taxon>
        <taxon>Agaricomycetes</taxon>
        <taxon>Agaricomycetidae</taxon>
        <taxon>Agaricales</taxon>
        <taxon>Marasmiineae</taxon>
        <taxon>Mycenaceae</taxon>
        <taxon>Mycena</taxon>
    </lineage>
</organism>
<evidence type="ECO:0000256" key="3">
    <source>
        <dbReference type="ARBA" id="ARBA00022507"/>
    </source>
</evidence>
<evidence type="ECO:0000313" key="11">
    <source>
        <dbReference type="EMBL" id="KAJ7353546.1"/>
    </source>
</evidence>
<dbReference type="GO" id="GO:0004932">
    <property type="term" value="F:mating-type factor pheromone receptor activity"/>
    <property type="evidence" value="ECO:0007669"/>
    <property type="project" value="InterPro"/>
</dbReference>
<keyword evidence="4" id="KW-0812">Transmembrane</keyword>
<keyword evidence="10" id="KW-0732">Signal</keyword>
<evidence type="ECO:0000256" key="1">
    <source>
        <dbReference type="ARBA" id="ARBA00004141"/>
    </source>
</evidence>
<dbReference type="EMBL" id="JARIHO010000011">
    <property type="protein sequence ID" value="KAJ7353546.1"/>
    <property type="molecule type" value="Genomic_DNA"/>
</dbReference>
<evidence type="ECO:0000256" key="10">
    <source>
        <dbReference type="SAM" id="SignalP"/>
    </source>
</evidence>
<keyword evidence="5" id="KW-1133">Transmembrane helix</keyword>
<feature type="signal peptide" evidence="10">
    <location>
        <begin position="1"/>
        <end position="25"/>
    </location>
</feature>
<evidence type="ECO:0000256" key="8">
    <source>
        <dbReference type="ARBA" id="ARBA00023170"/>
    </source>
</evidence>
<keyword evidence="6" id="KW-0297">G-protein coupled receptor</keyword>
<feature type="non-terminal residue" evidence="11">
    <location>
        <position position="1"/>
    </location>
</feature>
<evidence type="ECO:0000313" key="12">
    <source>
        <dbReference type="Proteomes" id="UP001218218"/>
    </source>
</evidence>
<evidence type="ECO:0000256" key="5">
    <source>
        <dbReference type="ARBA" id="ARBA00022989"/>
    </source>
</evidence>
<dbReference type="PANTHER" id="PTHR28097">
    <property type="entry name" value="PHEROMONE A FACTOR RECEPTOR"/>
    <property type="match status" value="1"/>
</dbReference>
<feature type="non-terminal residue" evidence="11">
    <location>
        <position position="67"/>
    </location>
</feature>
<dbReference type="InterPro" id="IPR001499">
    <property type="entry name" value="GPCR_STE3"/>
</dbReference>
<evidence type="ECO:0000256" key="6">
    <source>
        <dbReference type="ARBA" id="ARBA00023040"/>
    </source>
</evidence>
<keyword evidence="8" id="KW-0675">Receptor</keyword>
<keyword evidence="3" id="KW-0589">Pheromone response</keyword>
<protein>
    <submittedName>
        <fullName evidence="11">GPCR fungal pheromone mating factor</fullName>
    </submittedName>
</protein>
<keyword evidence="9" id="KW-0807">Transducer</keyword>
<evidence type="ECO:0000256" key="4">
    <source>
        <dbReference type="ARBA" id="ARBA00022692"/>
    </source>
</evidence>
<dbReference type="Proteomes" id="UP001218218">
    <property type="component" value="Unassembled WGS sequence"/>
</dbReference>
<dbReference type="Pfam" id="PF02076">
    <property type="entry name" value="STE3"/>
    <property type="match status" value="1"/>
</dbReference>
<evidence type="ECO:0000256" key="2">
    <source>
        <dbReference type="ARBA" id="ARBA00011085"/>
    </source>
</evidence>
<dbReference type="PANTHER" id="PTHR28097:SF1">
    <property type="entry name" value="PHEROMONE A FACTOR RECEPTOR"/>
    <property type="match status" value="1"/>
</dbReference>
<comment type="caution">
    <text evidence="11">The sequence shown here is derived from an EMBL/GenBank/DDBJ whole genome shotgun (WGS) entry which is preliminary data.</text>
</comment>
<dbReference type="PRINTS" id="PR00899">
    <property type="entry name" value="GPCRSTE3"/>
</dbReference>
<comment type="subcellular location">
    <subcellularLocation>
        <location evidence="1">Membrane</location>
        <topology evidence="1">Multi-pass membrane protein</topology>
    </subcellularLocation>
</comment>
<evidence type="ECO:0000256" key="7">
    <source>
        <dbReference type="ARBA" id="ARBA00023136"/>
    </source>
</evidence>
<name>A0AAD7EV49_9AGAR</name>